<proteinExistence type="predicted"/>
<organism evidence="1 2">
    <name type="scientific">Phytophthora fragariae</name>
    <dbReference type="NCBI Taxonomy" id="53985"/>
    <lineage>
        <taxon>Eukaryota</taxon>
        <taxon>Sar</taxon>
        <taxon>Stramenopiles</taxon>
        <taxon>Oomycota</taxon>
        <taxon>Peronosporomycetes</taxon>
        <taxon>Peronosporales</taxon>
        <taxon>Peronosporaceae</taxon>
        <taxon>Phytophthora</taxon>
    </lineage>
</organism>
<evidence type="ECO:0000313" key="1">
    <source>
        <dbReference type="EMBL" id="KAE9354564.1"/>
    </source>
</evidence>
<gene>
    <name evidence="1" type="ORF">PF008_g4470</name>
</gene>
<comment type="caution">
    <text evidence="1">The sequence shown here is derived from an EMBL/GenBank/DDBJ whole genome shotgun (WGS) entry which is preliminary data.</text>
</comment>
<accession>A0A6G0SBD4</accession>
<dbReference type="Pfam" id="PF13384">
    <property type="entry name" value="HTH_23"/>
    <property type="match status" value="1"/>
</dbReference>
<reference evidence="1 2" key="1">
    <citation type="submission" date="2018-09" db="EMBL/GenBank/DDBJ databases">
        <title>Genomic investigation of the strawberry pathogen Phytophthora fragariae indicates pathogenicity is determined by transcriptional variation in three key races.</title>
        <authorList>
            <person name="Adams T.M."/>
            <person name="Armitage A.D."/>
            <person name="Sobczyk M.K."/>
            <person name="Bates H.J."/>
            <person name="Dunwell J.M."/>
            <person name="Nellist C.F."/>
            <person name="Harrison R.J."/>
        </authorList>
    </citation>
    <scope>NUCLEOTIDE SEQUENCE [LARGE SCALE GENOMIC DNA]</scope>
    <source>
        <strain evidence="1 2">NOV-77</strain>
    </source>
</reference>
<sequence>MSDTKYDQYPWQVRACILQMSKDAKDWKTVAELLGVDECTAWGWIKAAMDSGDWSGCQRPRGGSKKKLVGAHVDNLVGELAATPEPSLEQMAELIE</sequence>
<protein>
    <submittedName>
        <fullName evidence="1">Uncharacterized protein</fullName>
    </submittedName>
</protein>
<dbReference type="InterPro" id="IPR009057">
    <property type="entry name" value="Homeodomain-like_sf"/>
</dbReference>
<name>A0A6G0SBD4_9STRA</name>
<dbReference type="EMBL" id="QXFY01000152">
    <property type="protein sequence ID" value="KAE9354564.1"/>
    <property type="molecule type" value="Genomic_DNA"/>
</dbReference>
<evidence type="ECO:0000313" key="2">
    <source>
        <dbReference type="Proteomes" id="UP000486351"/>
    </source>
</evidence>
<dbReference type="AlphaFoldDB" id="A0A6G0SBD4"/>
<dbReference type="Proteomes" id="UP000486351">
    <property type="component" value="Unassembled WGS sequence"/>
</dbReference>
<dbReference type="SUPFAM" id="SSF46689">
    <property type="entry name" value="Homeodomain-like"/>
    <property type="match status" value="1"/>
</dbReference>